<evidence type="ECO:0000256" key="10">
    <source>
        <dbReference type="SAM" id="Phobius"/>
    </source>
</evidence>
<dbReference type="PRINTS" id="PR00864">
    <property type="entry name" value="PREPILNPTASE"/>
</dbReference>
<keyword evidence="9" id="KW-0645">Protease</keyword>
<dbReference type="PANTHER" id="PTHR30487">
    <property type="entry name" value="TYPE 4 PREPILIN-LIKE PROTEINS LEADER PEPTIDE-PROCESSING ENZYME"/>
    <property type="match status" value="1"/>
</dbReference>
<organism evidence="13 14">
    <name type="scientific">Paenibacillus sabuli</name>
    <dbReference type="NCBI Taxonomy" id="2772509"/>
    <lineage>
        <taxon>Bacteria</taxon>
        <taxon>Bacillati</taxon>
        <taxon>Bacillota</taxon>
        <taxon>Bacilli</taxon>
        <taxon>Bacillales</taxon>
        <taxon>Paenibacillaceae</taxon>
        <taxon>Paenibacillus</taxon>
    </lineage>
</organism>
<evidence type="ECO:0000256" key="9">
    <source>
        <dbReference type="RuleBase" id="RU003794"/>
    </source>
</evidence>
<evidence type="ECO:0000256" key="3">
    <source>
        <dbReference type="ARBA" id="ARBA00022475"/>
    </source>
</evidence>
<dbReference type="InterPro" id="IPR014032">
    <property type="entry name" value="Peptidase_A24A_bac"/>
</dbReference>
<evidence type="ECO:0000256" key="8">
    <source>
        <dbReference type="RuleBase" id="RU003793"/>
    </source>
</evidence>
<evidence type="ECO:0000256" key="4">
    <source>
        <dbReference type="ARBA" id="ARBA00022519"/>
    </source>
</evidence>
<evidence type="ECO:0000256" key="2">
    <source>
        <dbReference type="ARBA" id="ARBA00005801"/>
    </source>
</evidence>
<dbReference type="InterPro" id="IPR010627">
    <property type="entry name" value="Prepilin_pept_A24_N"/>
</dbReference>
<evidence type="ECO:0000256" key="6">
    <source>
        <dbReference type="ARBA" id="ARBA00022989"/>
    </source>
</evidence>
<keyword evidence="3" id="KW-1003">Cell membrane</keyword>
<dbReference type="Pfam" id="PF06750">
    <property type="entry name" value="A24_N_bact"/>
    <property type="match status" value="1"/>
</dbReference>
<evidence type="ECO:0000256" key="5">
    <source>
        <dbReference type="ARBA" id="ARBA00022692"/>
    </source>
</evidence>
<keyword evidence="9" id="KW-0489">Methyltransferase</keyword>
<dbReference type="InterPro" id="IPR050882">
    <property type="entry name" value="Prepilin_peptidase/N-MTase"/>
</dbReference>
<feature type="domain" description="Prepilin peptidase A24 N-terminal" evidence="12">
    <location>
        <begin position="13"/>
        <end position="91"/>
    </location>
</feature>
<name>A0A927BZ15_9BACL</name>
<evidence type="ECO:0000259" key="11">
    <source>
        <dbReference type="Pfam" id="PF01478"/>
    </source>
</evidence>
<comment type="similarity">
    <text evidence="2 8">Belongs to the peptidase A24 family.</text>
</comment>
<keyword evidence="7 10" id="KW-0472">Membrane</keyword>
<dbReference type="PANTHER" id="PTHR30487:SF0">
    <property type="entry name" value="PREPILIN LEADER PEPTIDASE_N-METHYLTRANSFERASE-RELATED"/>
    <property type="match status" value="1"/>
</dbReference>
<evidence type="ECO:0000256" key="7">
    <source>
        <dbReference type="ARBA" id="ARBA00023136"/>
    </source>
</evidence>
<evidence type="ECO:0000259" key="12">
    <source>
        <dbReference type="Pfam" id="PF06750"/>
    </source>
</evidence>
<comment type="catalytic activity">
    <reaction evidence="9">
        <text>Typically cleaves a -Gly-|-Phe- bond to release an N-terminal, basic peptide of 5-8 residues from type IV prepilin, and then N-methylates the new N-terminal amino group, the methyl donor being S-adenosyl-L-methionine.</text>
        <dbReference type="EC" id="3.4.23.43"/>
    </reaction>
</comment>
<feature type="transmembrane region" description="Helical" evidence="10">
    <location>
        <begin position="227"/>
        <end position="246"/>
    </location>
</feature>
<evidence type="ECO:0000313" key="14">
    <source>
        <dbReference type="Proteomes" id="UP000621560"/>
    </source>
</evidence>
<keyword evidence="6 10" id="KW-1133">Transmembrane helix</keyword>
<keyword evidence="9" id="KW-0808">Transferase</keyword>
<keyword evidence="14" id="KW-1185">Reference proteome</keyword>
<dbReference type="InterPro" id="IPR000045">
    <property type="entry name" value="Prepilin_IV_endopep_pep"/>
</dbReference>
<keyword evidence="5 9" id="KW-0812">Transmembrane</keyword>
<comment type="function">
    <text evidence="9">Plays an essential role in type IV pili and type II pseudopili formation by proteolytically removing the leader sequence from substrate proteins and subsequently monomethylating the alpha-amino group of the newly exposed N-terminal phenylalanine.</text>
</comment>
<evidence type="ECO:0000256" key="1">
    <source>
        <dbReference type="ARBA" id="ARBA00004429"/>
    </source>
</evidence>
<evidence type="ECO:0000313" key="13">
    <source>
        <dbReference type="EMBL" id="MBD2848215.1"/>
    </source>
</evidence>
<comment type="subcellular location">
    <subcellularLocation>
        <location evidence="1">Cell inner membrane</location>
        <topology evidence="1">Multi-pass membrane protein</topology>
    </subcellularLocation>
    <subcellularLocation>
        <location evidence="9">Cell membrane</location>
        <topology evidence="9">Multi-pass membrane protein</topology>
    </subcellularLocation>
</comment>
<keyword evidence="9" id="KW-0511">Multifunctional enzyme</keyword>
<dbReference type="AlphaFoldDB" id="A0A927BZ15"/>
<feature type="transmembrane region" description="Helical" evidence="10">
    <location>
        <begin position="150"/>
        <end position="172"/>
    </location>
</feature>
<feature type="transmembrane region" description="Helical" evidence="10">
    <location>
        <begin position="120"/>
        <end position="138"/>
    </location>
</feature>
<reference evidence="13" key="1">
    <citation type="submission" date="2020-09" db="EMBL/GenBank/DDBJ databases">
        <title>A novel bacterium of genus Paenibacillus, isolated from South China Sea.</title>
        <authorList>
            <person name="Huang H."/>
            <person name="Mo K."/>
            <person name="Hu Y."/>
        </authorList>
    </citation>
    <scope>NUCLEOTIDE SEQUENCE</scope>
    <source>
        <strain evidence="13">IB182496</strain>
    </source>
</reference>
<dbReference type="EMBL" id="JACXIZ010000058">
    <property type="protein sequence ID" value="MBD2848215.1"/>
    <property type="molecule type" value="Genomic_DNA"/>
</dbReference>
<accession>A0A927BZ15</accession>
<feature type="transmembrane region" description="Helical" evidence="10">
    <location>
        <begin position="99"/>
        <end position="114"/>
    </location>
</feature>
<keyword evidence="9" id="KW-0378">Hydrolase</keyword>
<dbReference type="GO" id="GO:0008168">
    <property type="term" value="F:methyltransferase activity"/>
    <property type="evidence" value="ECO:0007669"/>
    <property type="project" value="UniProtKB-KW"/>
</dbReference>
<keyword evidence="4" id="KW-0997">Cell inner membrane</keyword>
<protein>
    <recommendedName>
        <fullName evidence="9">Prepilin leader peptidase/N-methyltransferase</fullName>
        <ecNumber evidence="9">2.1.1.-</ecNumber>
        <ecNumber evidence="9">3.4.23.43</ecNumber>
    </recommendedName>
</protein>
<sequence length="256" mass="26587">MDGMIGLLAGLGGLALGGALNAAAIRWDERLPARYPPTYCIHGGHPLRRLRGLPALGYALTRGRCPACGRKVALVYPFGEAALALSWALAGLQLGPSRELAAALLLIALLYVIVQTDLSALVIPDAVVAAGIAGALLMRLWSHPLPLWNYGAAALAGSGLLLAIGVLCSLLLRKEALGGGDVKLYVPLGLLLGLELTLLSLLLASVAGLAGALILRLSGRDARQLPFGPAIAAGALCAYWWGAQWVDAYLRLLQPV</sequence>
<feature type="domain" description="Prepilin type IV endopeptidase peptidase" evidence="11">
    <location>
        <begin position="104"/>
        <end position="211"/>
    </location>
</feature>
<dbReference type="GO" id="GO:0004190">
    <property type="term" value="F:aspartic-type endopeptidase activity"/>
    <property type="evidence" value="ECO:0007669"/>
    <property type="project" value="UniProtKB-EC"/>
</dbReference>
<dbReference type="GO" id="GO:0005886">
    <property type="term" value="C:plasma membrane"/>
    <property type="evidence" value="ECO:0007669"/>
    <property type="project" value="UniProtKB-SubCell"/>
</dbReference>
<dbReference type="GO" id="GO:0032259">
    <property type="term" value="P:methylation"/>
    <property type="evidence" value="ECO:0007669"/>
    <property type="project" value="UniProtKB-KW"/>
</dbReference>
<feature type="transmembrane region" description="Helical" evidence="10">
    <location>
        <begin position="184"/>
        <end position="215"/>
    </location>
</feature>
<comment type="caution">
    <text evidence="13">The sequence shown here is derived from an EMBL/GenBank/DDBJ whole genome shotgun (WGS) entry which is preliminary data.</text>
</comment>
<proteinExistence type="inferred from homology"/>
<gene>
    <name evidence="13" type="ORF">IDH44_23725</name>
</gene>
<feature type="transmembrane region" description="Helical" evidence="10">
    <location>
        <begin position="74"/>
        <end position="92"/>
    </location>
</feature>
<dbReference type="GO" id="GO:0006465">
    <property type="term" value="P:signal peptide processing"/>
    <property type="evidence" value="ECO:0007669"/>
    <property type="project" value="TreeGrafter"/>
</dbReference>
<dbReference type="EC" id="3.4.23.43" evidence="9"/>
<dbReference type="Pfam" id="PF01478">
    <property type="entry name" value="Peptidase_A24"/>
    <property type="match status" value="1"/>
</dbReference>
<dbReference type="EC" id="2.1.1.-" evidence="9"/>
<dbReference type="Gene3D" id="1.20.120.1220">
    <property type="match status" value="1"/>
</dbReference>
<dbReference type="Proteomes" id="UP000621560">
    <property type="component" value="Unassembled WGS sequence"/>
</dbReference>